<name>R3WH56_9ENTE</name>
<reference evidence="1 2" key="1">
    <citation type="submission" date="2013-02" db="EMBL/GenBank/DDBJ databases">
        <title>The Genome Sequence of Enterococcus phoeniculicola BAA-412.</title>
        <authorList>
            <consortium name="The Broad Institute Genome Sequencing Platform"/>
            <consortium name="The Broad Institute Genome Sequencing Center for Infectious Disease"/>
            <person name="Earl A.M."/>
            <person name="Gilmore M.S."/>
            <person name="Lebreton F."/>
            <person name="Walker B."/>
            <person name="Young S.K."/>
            <person name="Zeng Q."/>
            <person name="Gargeya S."/>
            <person name="Fitzgerald M."/>
            <person name="Haas B."/>
            <person name="Abouelleil A."/>
            <person name="Alvarado L."/>
            <person name="Arachchi H.M."/>
            <person name="Berlin A.M."/>
            <person name="Chapman S.B."/>
            <person name="Dewar J."/>
            <person name="Goldberg J."/>
            <person name="Griggs A."/>
            <person name="Gujja S."/>
            <person name="Hansen M."/>
            <person name="Howarth C."/>
            <person name="Imamovic A."/>
            <person name="Larimer J."/>
            <person name="McCowan C."/>
            <person name="Murphy C."/>
            <person name="Neiman D."/>
            <person name="Pearson M."/>
            <person name="Priest M."/>
            <person name="Roberts A."/>
            <person name="Saif S."/>
            <person name="Shea T."/>
            <person name="Sisk P."/>
            <person name="Sykes S."/>
            <person name="Wortman J."/>
            <person name="Nusbaum C."/>
            <person name="Birren B."/>
        </authorList>
    </citation>
    <scope>NUCLEOTIDE SEQUENCE [LARGE SCALE GENOMIC DNA]</scope>
    <source>
        <strain evidence="1 2">ATCC BAA-412</strain>
    </source>
</reference>
<dbReference type="OrthoDB" id="2183642at2"/>
<accession>R3WH56</accession>
<dbReference type="EMBL" id="AJAT01000021">
    <property type="protein sequence ID" value="EOL41235.1"/>
    <property type="molecule type" value="Genomic_DNA"/>
</dbReference>
<dbReference type="RefSeq" id="WP_010770074.1">
    <property type="nucleotide sequence ID" value="NZ_ASWE01000001.1"/>
</dbReference>
<keyword evidence="2" id="KW-1185">Reference proteome</keyword>
<evidence type="ECO:0000313" key="2">
    <source>
        <dbReference type="Proteomes" id="UP000013785"/>
    </source>
</evidence>
<evidence type="ECO:0000313" key="1">
    <source>
        <dbReference type="EMBL" id="EOL41235.1"/>
    </source>
</evidence>
<sequence length="214" mass="24458">MDSGLQSIASTPQKIDLRELNEAVIERDITKKTEEAIKTTNAEVRKIERKIWANAFGGTNEAARPIREIRDNTKHYLWVTFRNDGMVVTVGKTNMGNGDLLKYKDVYNSGTGDTLIKLQQLLTPADKKVLDELSIRMHRYVEFAFVIGINLTVKDEKDGTTYLVKISDTESVSVKLDCENNKKLDSFVKKLETQLGEFLTHNKIHILNRYSHKR</sequence>
<proteinExistence type="predicted"/>
<gene>
    <name evidence="1" type="ORF">UC3_03444</name>
</gene>
<dbReference type="PATRIC" id="fig|1158610.3.peg.3441"/>
<dbReference type="HOGENOM" id="CLU_1287177_0_0_9"/>
<protein>
    <submittedName>
        <fullName evidence="1">Uncharacterized protein</fullName>
    </submittedName>
</protein>
<organism evidence="1 2">
    <name type="scientific">Enterococcus phoeniculicola ATCC BAA-412</name>
    <dbReference type="NCBI Taxonomy" id="1158610"/>
    <lineage>
        <taxon>Bacteria</taxon>
        <taxon>Bacillati</taxon>
        <taxon>Bacillota</taxon>
        <taxon>Bacilli</taxon>
        <taxon>Lactobacillales</taxon>
        <taxon>Enterococcaceae</taxon>
        <taxon>Enterococcus</taxon>
    </lineage>
</organism>
<comment type="caution">
    <text evidence="1">The sequence shown here is derived from an EMBL/GenBank/DDBJ whole genome shotgun (WGS) entry which is preliminary data.</text>
</comment>
<dbReference type="AlphaFoldDB" id="R3WH56"/>
<dbReference type="STRING" id="154621.RV11_GL001015"/>
<dbReference type="Proteomes" id="UP000013785">
    <property type="component" value="Unassembled WGS sequence"/>
</dbReference>